<organism evidence="5 6">
    <name type="scientific">Methanogenium organophilum</name>
    <dbReference type="NCBI Taxonomy" id="2199"/>
    <lineage>
        <taxon>Archaea</taxon>
        <taxon>Methanobacteriati</taxon>
        <taxon>Methanobacteriota</taxon>
        <taxon>Stenosarchaea group</taxon>
        <taxon>Methanomicrobia</taxon>
        <taxon>Methanomicrobiales</taxon>
        <taxon>Methanomicrobiaceae</taxon>
        <taxon>Methanogenium</taxon>
    </lineage>
</organism>
<evidence type="ECO:0000256" key="4">
    <source>
        <dbReference type="HAMAP-Rule" id="MF_00271"/>
    </source>
</evidence>
<keyword evidence="6" id="KW-1185">Reference proteome</keyword>
<reference evidence="5" key="1">
    <citation type="submission" date="2022-11" db="EMBL/GenBank/DDBJ databases">
        <title>Complete genome sequence of Methanogenium organophilum DSM 3596.</title>
        <authorList>
            <person name="Chen S.-C."/>
            <person name="Lai S.-J."/>
            <person name="You Y.-T."/>
        </authorList>
    </citation>
    <scope>NUCLEOTIDE SEQUENCE</scope>
    <source>
        <strain evidence="5">DSM 3596</strain>
    </source>
</reference>
<evidence type="ECO:0000313" key="5">
    <source>
        <dbReference type="EMBL" id="WAI01656.1"/>
    </source>
</evidence>
<accession>A0A9X9S511</accession>
<proteinExistence type="inferred from homology"/>
<keyword evidence="4" id="KW-0066">ATP synthesis</keyword>
<name>A0A9X9S511_METOG</name>
<dbReference type="PANTHER" id="PTHR11671">
    <property type="entry name" value="V-TYPE ATP SYNTHASE SUBUNIT D"/>
    <property type="match status" value="1"/>
</dbReference>
<comment type="subunit">
    <text evidence="4">Has multiple subunits with at least A(3), B(3), C, D, E, F, H, I and proteolipid K(x).</text>
</comment>
<evidence type="ECO:0000256" key="1">
    <source>
        <dbReference type="ARBA" id="ARBA00005850"/>
    </source>
</evidence>
<dbReference type="GO" id="GO:0042777">
    <property type="term" value="P:proton motive force-driven plasma membrane ATP synthesis"/>
    <property type="evidence" value="ECO:0007669"/>
    <property type="project" value="UniProtKB-UniRule"/>
</dbReference>
<dbReference type="GO" id="GO:0005524">
    <property type="term" value="F:ATP binding"/>
    <property type="evidence" value="ECO:0007669"/>
    <property type="project" value="UniProtKB-UniRule"/>
</dbReference>
<comment type="function">
    <text evidence="4">Component of the A-type ATP synthase that produces ATP from ADP in the presence of a proton gradient across the membrane.</text>
</comment>
<sequence length="213" mass="24228">MSRQKIRGIRPTRIELLKIRKRIVVAEKGHELLQEKLDTMVIEFFRLREMREDLRRDAEEAFAAAYPPLQRAGMVMGLRGLNEALSLTKPAEEIRFDNGMVMGTSVPAIFIPDPFRDLSEPGYSLSVPSAHLDVAYRECETAVKATLALAELEGSLVRLADQITITRRRVNALANLLIPSLYNTAAYIEDYLEEIEREDLFRRKRAKLVRSGG</sequence>
<keyword evidence="2 4" id="KW-0813">Transport</keyword>
<dbReference type="GO" id="GO:0046961">
    <property type="term" value="F:proton-transporting ATPase activity, rotational mechanism"/>
    <property type="evidence" value="ECO:0007669"/>
    <property type="project" value="InterPro"/>
</dbReference>
<dbReference type="EMBL" id="CP113361">
    <property type="protein sequence ID" value="WAI01656.1"/>
    <property type="molecule type" value="Genomic_DNA"/>
</dbReference>
<dbReference type="KEGG" id="mou:OU421_01950"/>
<evidence type="ECO:0000256" key="2">
    <source>
        <dbReference type="ARBA" id="ARBA00022448"/>
    </source>
</evidence>
<dbReference type="Proteomes" id="UP001163096">
    <property type="component" value="Chromosome"/>
</dbReference>
<gene>
    <name evidence="4" type="primary">atpD</name>
    <name evidence="5" type="ORF">OU421_01950</name>
</gene>
<dbReference type="InterPro" id="IPR002699">
    <property type="entry name" value="V_ATPase_D"/>
</dbReference>
<dbReference type="HAMAP" id="MF_00271">
    <property type="entry name" value="ATP_synth_D_arch"/>
    <property type="match status" value="1"/>
</dbReference>
<dbReference type="Pfam" id="PF01813">
    <property type="entry name" value="ATP-synt_D"/>
    <property type="match status" value="1"/>
</dbReference>
<evidence type="ECO:0000256" key="3">
    <source>
        <dbReference type="ARBA" id="ARBA00023065"/>
    </source>
</evidence>
<protein>
    <recommendedName>
        <fullName evidence="4">A-type ATP synthase subunit D</fullName>
    </recommendedName>
</protein>
<comment type="subcellular location">
    <subcellularLocation>
        <location evidence="4">Cell membrane</location>
        <topology evidence="4">Peripheral membrane protein</topology>
    </subcellularLocation>
</comment>
<keyword evidence="3 4" id="KW-0406">Ion transport</keyword>
<keyword evidence="4" id="KW-1003">Cell membrane</keyword>
<dbReference type="AlphaFoldDB" id="A0A9X9S511"/>
<keyword evidence="4" id="KW-0472">Membrane</keyword>
<dbReference type="GO" id="GO:0005886">
    <property type="term" value="C:plasma membrane"/>
    <property type="evidence" value="ECO:0007669"/>
    <property type="project" value="UniProtKB-SubCell"/>
</dbReference>
<dbReference type="GO" id="GO:0046933">
    <property type="term" value="F:proton-transporting ATP synthase activity, rotational mechanism"/>
    <property type="evidence" value="ECO:0007669"/>
    <property type="project" value="UniProtKB-UniRule"/>
</dbReference>
<dbReference type="Gene3D" id="1.10.287.3240">
    <property type="match status" value="1"/>
</dbReference>
<evidence type="ECO:0000313" key="6">
    <source>
        <dbReference type="Proteomes" id="UP001163096"/>
    </source>
</evidence>
<keyword evidence="4" id="KW-0375">Hydrogen ion transport</keyword>
<dbReference type="NCBIfam" id="TIGR00309">
    <property type="entry name" value="V_ATPase_subD"/>
    <property type="match status" value="1"/>
</dbReference>
<comment type="similarity">
    <text evidence="1 4">Belongs to the V-ATPase D subunit family.</text>
</comment>
<dbReference type="RefSeq" id="WP_268186917.1">
    <property type="nucleotide sequence ID" value="NZ_CP113361.1"/>
</dbReference>
<dbReference type="GeneID" id="76833826"/>